<organism evidence="2 3">
    <name type="scientific">Candidatus Desulfacyla euxinica</name>
    <dbReference type="NCBI Taxonomy" id="2841693"/>
    <lineage>
        <taxon>Bacteria</taxon>
        <taxon>Deltaproteobacteria</taxon>
        <taxon>Candidatus Desulfacyla</taxon>
    </lineage>
</organism>
<name>A0A8J6N3W2_9DELT</name>
<dbReference type="AlphaFoldDB" id="A0A8J6N3W2"/>
<reference evidence="2 3" key="1">
    <citation type="submission" date="2020-08" db="EMBL/GenBank/DDBJ databases">
        <title>Bridging the membrane lipid divide: bacteria of the FCB group superphylum have the potential to synthesize archaeal ether lipids.</title>
        <authorList>
            <person name="Villanueva L."/>
            <person name="Von Meijenfeldt F.A.B."/>
            <person name="Westbye A.B."/>
            <person name="Yadav S."/>
            <person name="Hopmans E.C."/>
            <person name="Dutilh B.E."/>
            <person name="Sinninghe Damste J.S."/>
        </authorList>
    </citation>
    <scope>NUCLEOTIDE SEQUENCE [LARGE SCALE GENOMIC DNA]</scope>
    <source>
        <strain evidence="2">NIOZ-UU27</strain>
    </source>
</reference>
<feature type="transmembrane region" description="Helical" evidence="1">
    <location>
        <begin position="39"/>
        <end position="66"/>
    </location>
</feature>
<evidence type="ECO:0000313" key="3">
    <source>
        <dbReference type="Proteomes" id="UP000650524"/>
    </source>
</evidence>
<feature type="transmembrane region" description="Helical" evidence="1">
    <location>
        <begin position="72"/>
        <end position="95"/>
    </location>
</feature>
<accession>A0A8J6N3W2</accession>
<sequence length="122" mass="13578">MNQMTTNMLRRIAKTDFVSKAIEEQADLSAFKERPTGRIIVGISAIGFSYIIGWPAISLLGVMSIYFNKPLIVIIGGPLTYGLSHLVFILGMYLAGAKYTKIFIRWAARVIMEKFLGSESEV</sequence>
<keyword evidence="1" id="KW-0472">Membrane</keyword>
<evidence type="ECO:0000313" key="2">
    <source>
        <dbReference type="EMBL" id="MBC8179434.1"/>
    </source>
</evidence>
<evidence type="ECO:0000256" key="1">
    <source>
        <dbReference type="SAM" id="Phobius"/>
    </source>
</evidence>
<dbReference type="EMBL" id="JACNJD010000385">
    <property type="protein sequence ID" value="MBC8179434.1"/>
    <property type="molecule type" value="Genomic_DNA"/>
</dbReference>
<gene>
    <name evidence="2" type="ORF">H8E19_18675</name>
</gene>
<dbReference type="Proteomes" id="UP000650524">
    <property type="component" value="Unassembled WGS sequence"/>
</dbReference>
<proteinExistence type="predicted"/>
<comment type="caution">
    <text evidence="2">The sequence shown here is derived from an EMBL/GenBank/DDBJ whole genome shotgun (WGS) entry which is preliminary data.</text>
</comment>
<keyword evidence="1" id="KW-0812">Transmembrane</keyword>
<keyword evidence="1" id="KW-1133">Transmembrane helix</keyword>
<protein>
    <submittedName>
        <fullName evidence="2">Uncharacterized protein</fullName>
    </submittedName>
</protein>